<accession>A0ABQ9GZ33</accession>
<name>A0ABQ9GZ33_9NEOP</name>
<evidence type="ECO:0000313" key="3">
    <source>
        <dbReference type="Proteomes" id="UP001159363"/>
    </source>
</evidence>
<sequence length="118" mass="13508">MFWIPSEPMQCWRKSSQKPLLDVFVMLGSTAKTQTRNSSRKQMNHNNQKPQEPECWRLLAEKVEVPCTFDDFVATYEGCHVGTEITDDKLIQLATTSKESSDDIPVVISMTMCSITYK</sequence>
<proteinExistence type="predicted"/>
<comment type="caution">
    <text evidence="2">The sequence shown here is derived from an EMBL/GenBank/DDBJ whole genome shotgun (WGS) entry which is preliminary data.</text>
</comment>
<dbReference type="EMBL" id="JARBHB010000008">
    <property type="protein sequence ID" value="KAJ8877271.1"/>
    <property type="molecule type" value="Genomic_DNA"/>
</dbReference>
<feature type="region of interest" description="Disordered" evidence="1">
    <location>
        <begin position="32"/>
        <end position="51"/>
    </location>
</feature>
<organism evidence="2 3">
    <name type="scientific">Dryococelus australis</name>
    <dbReference type="NCBI Taxonomy" id="614101"/>
    <lineage>
        <taxon>Eukaryota</taxon>
        <taxon>Metazoa</taxon>
        <taxon>Ecdysozoa</taxon>
        <taxon>Arthropoda</taxon>
        <taxon>Hexapoda</taxon>
        <taxon>Insecta</taxon>
        <taxon>Pterygota</taxon>
        <taxon>Neoptera</taxon>
        <taxon>Polyneoptera</taxon>
        <taxon>Phasmatodea</taxon>
        <taxon>Verophasmatodea</taxon>
        <taxon>Anareolatae</taxon>
        <taxon>Phasmatidae</taxon>
        <taxon>Eurycanthinae</taxon>
        <taxon>Dryococelus</taxon>
    </lineage>
</organism>
<evidence type="ECO:0000256" key="1">
    <source>
        <dbReference type="SAM" id="MobiDB-lite"/>
    </source>
</evidence>
<protein>
    <submittedName>
        <fullName evidence="2">Uncharacterized protein</fullName>
    </submittedName>
</protein>
<keyword evidence="3" id="KW-1185">Reference proteome</keyword>
<reference evidence="2 3" key="1">
    <citation type="submission" date="2023-02" db="EMBL/GenBank/DDBJ databases">
        <title>LHISI_Scaffold_Assembly.</title>
        <authorList>
            <person name="Stuart O.P."/>
            <person name="Cleave R."/>
            <person name="Magrath M.J.L."/>
            <person name="Mikheyev A.S."/>
        </authorList>
    </citation>
    <scope>NUCLEOTIDE SEQUENCE [LARGE SCALE GENOMIC DNA]</scope>
    <source>
        <strain evidence="2">Daus_M_001</strain>
        <tissue evidence="2">Leg muscle</tissue>
    </source>
</reference>
<dbReference type="Proteomes" id="UP001159363">
    <property type="component" value="Chromosome 7"/>
</dbReference>
<evidence type="ECO:0000313" key="2">
    <source>
        <dbReference type="EMBL" id="KAJ8877271.1"/>
    </source>
</evidence>
<gene>
    <name evidence="2" type="ORF">PR048_021725</name>
</gene>